<dbReference type="PANTHER" id="PTHR43620">
    <property type="entry name" value="GLYCEROPHOSPHORYL DIESTER PHOSPHODIESTERASE"/>
    <property type="match status" value="1"/>
</dbReference>
<dbReference type="GO" id="GO:0006071">
    <property type="term" value="P:glycerol metabolic process"/>
    <property type="evidence" value="ECO:0007669"/>
    <property type="project" value="UniProtKB-KW"/>
</dbReference>
<dbReference type="InterPro" id="IPR030395">
    <property type="entry name" value="GP_PDE_dom"/>
</dbReference>
<comment type="catalytic activity">
    <reaction evidence="7">
        <text>a sn-glycero-3-phosphodiester + H2O = an alcohol + sn-glycerol 3-phosphate + H(+)</text>
        <dbReference type="Rhea" id="RHEA:12969"/>
        <dbReference type="ChEBI" id="CHEBI:15377"/>
        <dbReference type="ChEBI" id="CHEBI:15378"/>
        <dbReference type="ChEBI" id="CHEBI:30879"/>
        <dbReference type="ChEBI" id="CHEBI:57597"/>
        <dbReference type="ChEBI" id="CHEBI:83408"/>
        <dbReference type="EC" id="3.1.4.46"/>
    </reaction>
</comment>
<keyword evidence="6" id="KW-0325">Glycoprotein</keyword>
<accession>A0ABD3G7Y0</accession>
<sequence length="756" mass="82721">MIRASVFLFLLSLFLPNSVPVGAAWQTLSGNPPLVIANGGTSGLYPDQTFPAYADALNYSLPGVAFSCDLQLVNTTTGFQQGICRTGLDLSLSTNVNFIFPERNRTYIIDGMNVTGWFAPDFTSDEILNNVSARQSDLTRSPIFDQLNLAILVPELLAPSNFTPTWLNLESPSFFEEHGLNMTSYLLDFLSSPNVLPPDFLSASEITILKDLQSAARAARTKVIFKFLDETATEPTTGQTYGTLLGNLSDVATFAAGILVPKGYIWPRNGNETSLEQHTTLVDDAHSANLEIYAYNFLNDEYPAPYNYSFDPITEILYFIEKYNFSVDGLFTDFPTTASQAIACYANNSIKSTQPGSIDVTIISHNGDSGNWPGSTIPAYNSAIATGVDYIDCSVQITKDGVLICRESPDLVSNTNIATVTTLFTTNLKNYPQLQSKQGVFTFDLTWTQIQSNLKARIFSPTEGLARNPEHDGLYDIITFADFLSLAENNSVGAFIDIQNAVYLRTSQNISVVDAVAVALKAAGYTNSSKKVIIQSEDSSALARLRDLNVTYPLTYLIPYTSLKPVEVTADDFVDIKKYASAVSIARRLVEPLDPVDKTLLLPSKVVEWAHAQNLTAYFYFLRNEQSVFPFDLKADPTMELYMLTERYKVDGFITDFPQTTINYFENHCVASGKGTSNIDFVIPNVEPGLLDLQLYGSFAAPAPTPDLVVPEPPLLGPAPPAPGPSSKPSAAPSRLSTGLFFSAVFPLLLHCLALL</sequence>
<evidence type="ECO:0000313" key="11">
    <source>
        <dbReference type="EMBL" id="KAL3675257.1"/>
    </source>
</evidence>
<feature type="domain" description="GP-PDE" evidence="10">
    <location>
        <begin position="33"/>
        <end position="342"/>
    </location>
</feature>
<dbReference type="PROSITE" id="PS51704">
    <property type="entry name" value="GP_PDE"/>
    <property type="match status" value="2"/>
</dbReference>
<keyword evidence="3 9" id="KW-0732">Signal</keyword>
<feature type="domain" description="GP-PDE" evidence="10">
    <location>
        <begin position="360"/>
        <end position="665"/>
    </location>
</feature>
<name>A0ABD3G7Y0_9MARC</name>
<dbReference type="EMBL" id="JBJQOH010000008">
    <property type="protein sequence ID" value="KAL3675257.1"/>
    <property type="molecule type" value="Genomic_DNA"/>
</dbReference>
<dbReference type="InterPro" id="IPR017946">
    <property type="entry name" value="PLC-like_Pdiesterase_TIM-brl"/>
</dbReference>
<evidence type="ECO:0000256" key="1">
    <source>
        <dbReference type="ARBA" id="ARBA00007277"/>
    </source>
</evidence>
<organism evidence="11 12">
    <name type="scientific">Riccia sorocarpa</name>
    <dbReference type="NCBI Taxonomy" id="122646"/>
    <lineage>
        <taxon>Eukaryota</taxon>
        <taxon>Viridiplantae</taxon>
        <taxon>Streptophyta</taxon>
        <taxon>Embryophyta</taxon>
        <taxon>Marchantiophyta</taxon>
        <taxon>Marchantiopsida</taxon>
        <taxon>Marchantiidae</taxon>
        <taxon>Marchantiales</taxon>
        <taxon>Ricciaceae</taxon>
        <taxon>Riccia</taxon>
    </lineage>
</organism>
<evidence type="ECO:0000256" key="5">
    <source>
        <dbReference type="ARBA" id="ARBA00022801"/>
    </source>
</evidence>
<proteinExistence type="inferred from homology"/>
<comment type="similarity">
    <text evidence="1">Belongs to the glycerophosphoryl diester phosphodiesterase family.</text>
</comment>
<feature type="chain" id="PRO_5044817237" description="glycerophosphodiester phosphodiesterase" evidence="9">
    <location>
        <begin position="25"/>
        <end position="756"/>
    </location>
</feature>
<dbReference type="FunFam" id="3.20.20.190:FF:000011">
    <property type="entry name" value="Glycerophosphodiester phosphodiesterase GDPDL3"/>
    <property type="match status" value="1"/>
</dbReference>
<feature type="compositionally biased region" description="Pro residues" evidence="8">
    <location>
        <begin position="711"/>
        <end position="726"/>
    </location>
</feature>
<evidence type="ECO:0000256" key="8">
    <source>
        <dbReference type="SAM" id="MobiDB-lite"/>
    </source>
</evidence>
<evidence type="ECO:0000256" key="3">
    <source>
        <dbReference type="ARBA" id="ARBA00022729"/>
    </source>
</evidence>
<dbReference type="Pfam" id="PF03009">
    <property type="entry name" value="GDPD"/>
    <property type="match status" value="1"/>
</dbReference>
<dbReference type="EC" id="3.1.4.46" evidence="2"/>
<feature type="signal peptide" evidence="9">
    <location>
        <begin position="1"/>
        <end position="24"/>
    </location>
</feature>
<dbReference type="Proteomes" id="UP001633002">
    <property type="component" value="Unassembled WGS sequence"/>
</dbReference>
<evidence type="ECO:0000259" key="10">
    <source>
        <dbReference type="PROSITE" id="PS51704"/>
    </source>
</evidence>
<evidence type="ECO:0000256" key="2">
    <source>
        <dbReference type="ARBA" id="ARBA00012247"/>
    </source>
</evidence>
<evidence type="ECO:0000256" key="9">
    <source>
        <dbReference type="SAM" id="SignalP"/>
    </source>
</evidence>
<evidence type="ECO:0000256" key="7">
    <source>
        <dbReference type="ARBA" id="ARBA00047512"/>
    </source>
</evidence>
<reference evidence="11 12" key="1">
    <citation type="submission" date="2024-09" db="EMBL/GenBank/DDBJ databases">
        <title>Chromosome-scale assembly of Riccia sorocarpa.</title>
        <authorList>
            <person name="Paukszto L."/>
        </authorList>
    </citation>
    <scope>NUCLEOTIDE SEQUENCE [LARGE SCALE GENOMIC DNA]</scope>
    <source>
        <strain evidence="11">LP-2024</strain>
        <tissue evidence="11">Aerial parts of the thallus</tissue>
    </source>
</reference>
<feature type="region of interest" description="Disordered" evidence="8">
    <location>
        <begin position="710"/>
        <end position="731"/>
    </location>
</feature>
<evidence type="ECO:0000313" key="12">
    <source>
        <dbReference type="Proteomes" id="UP001633002"/>
    </source>
</evidence>
<keyword evidence="12" id="KW-1185">Reference proteome</keyword>
<dbReference type="GO" id="GO:0008889">
    <property type="term" value="F:glycerophosphodiester phosphodiesterase activity"/>
    <property type="evidence" value="ECO:0007669"/>
    <property type="project" value="UniProtKB-EC"/>
</dbReference>
<dbReference type="SUPFAM" id="SSF51695">
    <property type="entry name" value="PLC-like phosphodiesterases"/>
    <property type="match status" value="2"/>
</dbReference>
<comment type="caution">
    <text evidence="11">The sequence shown here is derived from an EMBL/GenBank/DDBJ whole genome shotgun (WGS) entry which is preliminary data.</text>
</comment>
<protein>
    <recommendedName>
        <fullName evidence="2">glycerophosphodiester phosphodiesterase</fullName>
        <ecNumber evidence="2">3.1.4.46</ecNumber>
    </recommendedName>
</protein>
<keyword evidence="4" id="KW-0319">Glycerol metabolism</keyword>
<evidence type="ECO:0000256" key="4">
    <source>
        <dbReference type="ARBA" id="ARBA00022798"/>
    </source>
</evidence>
<dbReference type="PANTHER" id="PTHR43620:SF7">
    <property type="entry name" value="GLYCEROPHOSPHODIESTER PHOSPHODIESTERASE GDPD5-RELATED"/>
    <property type="match status" value="1"/>
</dbReference>
<keyword evidence="5" id="KW-0378">Hydrolase</keyword>
<dbReference type="Gene3D" id="3.20.20.190">
    <property type="entry name" value="Phosphatidylinositol (PI) phosphodiesterase"/>
    <property type="match status" value="2"/>
</dbReference>
<dbReference type="AlphaFoldDB" id="A0ABD3G7Y0"/>
<gene>
    <name evidence="11" type="ORF">R1sor_025205</name>
</gene>
<evidence type="ECO:0000256" key="6">
    <source>
        <dbReference type="ARBA" id="ARBA00023180"/>
    </source>
</evidence>